<evidence type="ECO:0000313" key="2">
    <source>
        <dbReference type="Proteomes" id="UP000034751"/>
    </source>
</evidence>
<accession>A0A0G1I6R5</accession>
<organism evidence="1 2">
    <name type="scientific">Candidatus Nomurabacteria bacterium GW2011_GWB1_43_7</name>
    <dbReference type="NCBI Taxonomy" id="1618747"/>
    <lineage>
        <taxon>Bacteria</taxon>
        <taxon>Candidatus Nomuraibacteriota</taxon>
    </lineage>
</organism>
<sequence>MLISVIFFLFISLAIISGLVSPTVREFKNANVNLNSKRSESGNEDAYFRLKNAKPISSPTSITLDENTVMTTITDSGYNEKTITSLGNINSYQRKSELVLDTGDGVSFSYGIQAGVGGFELGNAVVNGNVYSNGTIEGANGATITGSAFSAGASGLINNIDIGTAGIGDARAHNVIDSTIAGNLYCQTGTGNDKSCDTSQSDPVAIDMPITQVMIDKWKADANINGDPIEGDLTISEATTLGSKKITGNLAINADLTITGTIYVVGNITTNNGAHVSLSSSYGATGGIIITDGRVTLNNLVEFFGSGSEGSYVLLATTSSCPSGCSGANALEILNNVGAILVNAQNGTVHLNNNVELNEVVGNKIIVDNSAEVNYLSGLASTLFTSGPTGGWNIKSWKEVE</sequence>
<name>A0A0G1I6R5_9BACT</name>
<protein>
    <submittedName>
        <fullName evidence="1">Uncharacterized protein</fullName>
    </submittedName>
</protein>
<dbReference type="Proteomes" id="UP000034751">
    <property type="component" value="Unassembled WGS sequence"/>
</dbReference>
<reference evidence="1 2" key="1">
    <citation type="journal article" date="2015" name="Nature">
        <title>rRNA introns, odd ribosomes, and small enigmatic genomes across a large radiation of phyla.</title>
        <authorList>
            <person name="Brown C.T."/>
            <person name="Hug L.A."/>
            <person name="Thomas B.C."/>
            <person name="Sharon I."/>
            <person name="Castelle C.J."/>
            <person name="Singh A."/>
            <person name="Wilkins M.J."/>
            <person name="Williams K.H."/>
            <person name="Banfield J.F."/>
        </authorList>
    </citation>
    <scope>NUCLEOTIDE SEQUENCE [LARGE SCALE GENOMIC DNA]</scope>
</reference>
<evidence type="ECO:0000313" key="1">
    <source>
        <dbReference type="EMBL" id="KKT18859.1"/>
    </source>
</evidence>
<comment type="caution">
    <text evidence="1">The sequence shown here is derived from an EMBL/GenBank/DDBJ whole genome shotgun (WGS) entry which is preliminary data.</text>
</comment>
<dbReference type="EMBL" id="LCGS01000020">
    <property type="protein sequence ID" value="KKT18859.1"/>
    <property type="molecule type" value="Genomic_DNA"/>
</dbReference>
<gene>
    <name evidence="1" type="ORF">UW02_C0020G0010</name>
</gene>
<dbReference type="AlphaFoldDB" id="A0A0G1I6R5"/>
<proteinExistence type="predicted"/>
<dbReference type="STRING" id="1618747.UW02_C0020G0010"/>